<evidence type="ECO:0000313" key="2">
    <source>
        <dbReference type="Proteomes" id="UP000499080"/>
    </source>
</evidence>
<proteinExistence type="predicted"/>
<accession>A0A4Y2A1L5</accession>
<protein>
    <submittedName>
        <fullName evidence="1">Uncharacterized protein</fullName>
    </submittedName>
</protein>
<comment type="caution">
    <text evidence="1">The sequence shown here is derived from an EMBL/GenBank/DDBJ whole genome shotgun (WGS) entry which is preliminary data.</text>
</comment>
<dbReference type="EMBL" id="BGPR01000002">
    <property type="protein sequence ID" value="GBL72904.1"/>
    <property type="molecule type" value="Genomic_DNA"/>
</dbReference>
<organism evidence="1 2">
    <name type="scientific">Araneus ventricosus</name>
    <name type="common">Orbweaver spider</name>
    <name type="synonym">Epeira ventricosa</name>
    <dbReference type="NCBI Taxonomy" id="182803"/>
    <lineage>
        <taxon>Eukaryota</taxon>
        <taxon>Metazoa</taxon>
        <taxon>Ecdysozoa</taxon>
        <taxon>Arthropoda</taxon>
        <taxon>Chelicerata</taxon>
        <taxon>Arachnida</taxon>
        <taxon>Araneae</taxon>
        <taxon>Araneomorphae</taxon>
        <taxon>Entelegynae</taxon>
        <taxon>Araneoidea</taxon>
        <taxon>Araneidae</taxon>
        <taxon>Araneus</taxon>
    </lineage>
</organism>
<name>A0A4Y2A1L5_ARAVE</name>
<keyword evidence="2" id="KW-1185">Reference proteome</keyword>
<reference evidence="1 2" key="1">
    <citation type="journal article" date="2019" name="Sci. Rep.">
        <title>Orb-weaving spider Araneus ventricosus genome elucidates the spidroin gene catalogue.</title>
        <authorList>
            <person name="Kono N."/>
            <person name="Nakamura H."/>
            <person name="Ohtoshi R."/>
            <person name="Moran D.A.P."/>
            <person name="Shinohara A."/>
            <person name="Yoshida Y."/>
            <person name="Fujiwara M."/>
            <person name="Mori M."/>
            <person name="Tomita M."/>
            <person name="Arakawa K."/>
        </authorList>
    </citation>
    <scope>NUCLEOTIDE SEQUENCE [LARGE SCALE GENOMIC DNA]</scope>
</reference>
<sequence length="257" mass="29405">MLVFLQREQSNSILSLWYKWDRNLIPSKLLCVTLVYVSLTLVKPVVDQKCRCWCGLEFGSVIYRLRRHPHHLTMVQNDLIPSKISHVPLAYVRLVTNIKRQSSISAFVSQGISNCSEPAQMTSYHMTKVQNCLIPSKMSHVPPVDGEGQAYPHWCFAKFRRVVCRLNCSLYHLTMAQNELIPSNDTRCCTDICRLGADYTCRAYLNWHGADFWKSGVPVQCRPHHVTSVQNVQIHQISPVYVGLLLVKPVEGKAYPH</sequence>
<gene>
    <name evidence="1" type="ORF">AVEN_128092_1</name>
</gene>
<evidence type="ECO:0000313" key="1">
    <source>
        <dbReference type="EMBL" id="GBL72904.1"/>
    </source>
</evidence>
<dbReference type="Proteomes" id="UP000499080">
    <property type="component" value="Unassembled WGS sequence"/>
</dbReference>
<dbReference type="AlphaFoldDB" id="A0A4Y2A1L5"/>